<dbReference type="Pfam" id="PF02687">
    <property type="entry name" value="FtsX"/>
    <property type="match status" value="1"/>
</dbReference>
<dbReference type="Pfam" id="PF12704">
    <property type="entry name" value="MacB_PCD"/>
    <property type="match status" value="1"/>
</dbReference>
<feature type="transmembrane region" description="Helical" evidence="7">
    <location>
        <begin position="361"/>
        <end position="385"/>
    </location>
</feature>
<dbReference type="InterPro" id="IPR003838">
    <property type="entry name" value="ABC3_permease_C"/>
</dbReference>
<proteinExistence type="inferred from homology"/>
<sequence>MRIGSKKLLAGLMLIILGIIVRFINIDGMISLSSILLILGIAFAFPKLIDIVVTFIYQYLKDKTPIVALALNNIRTSKELLNNITLILIASLSVISINSVGDGVKAAMTDGFNRNNFQIQITIPSNTVNIADTIISQKLNSSEIVQSSLQKLKVFTGQQDEVAFQIAGVDSKKYLSYDGYVDWDASDNKRIYNEFKDSKEPKIIISKSLAKAIKVQEGEKLKLNINNIEKDIEIAGTVDMKMLYGGYVVLIDNEVLEKEFNYIGTNNIVLQTIGDEDTVRNQLRNLLQDYNVKVITFKELERANLAENEKTIAGFGVFSLIAVIVASFGVLNNTRISYLNSKRNIALLHAIGLNRIQKNKLLIYQSIFVMFWVTILLIPCSWAMFTMTKDLLGLLGLLYDIKLNIIYIPIISVVLFILIILATIPVILNGKKFSIINEMKYE</sequence>
<evidence type="ECO:0000256" key="6">
    <source>
        <dbReference type="ARBA" id="ARBA00023136"/>
    </source>
</evidence>
<evidence type="ECO:0000256" key="4">
    <source>
        <dbReference type="ARBA" id="ARBA00022692"/>
    </source>
</evidence>
<evidence type="ECO:0000259" key="8">
    <source>
        <dbReference type="Pfam" id="PF02687"/>
    </source>
</evidence>
<feature type="transmembrane region" description="Helical" evidence="7">
    <location>
        <begin position="80"/>
        <end position="100"/>
    </location>
</feature>
<dbReference type="AlphaFoldDB" id="A0A6N3CDN1"/>
<dbReference type="RefSeq" id="WP_002581218.1">
    <property type="nucleotide sequence ID" value="NZ_CACRTU010000014.1"/>
</dbReference>
<keyword evidence="3" id="KW-1003">Cell membrane</keyword>
<feature type="transmembrane region" description="Helical" evidence="7">
    <location>
        <begin position="7"/>
        <end position="24"/>
    </location>
</feature>
<dbReference type="EMBL" id="CACRTU010000014">
    <property type="protein sequence ID" value="VYU15126.1"/>
    <property type="molecule type" value="Genomic_DNA"/>
</dbReference>
<evidence type="ECO:0000256" key="7">
    <source>
        <dbReference type="SAM" id="Phobius"/>
    </source>
</evidence>
<dbReference type="InterPro" id="IPR025857">
    <property type="entry name" value="MacB_PCD"/>
</dbReference>
<keyword evidence="5 7" id="KW-1133">Transmembrane helix</keyword>
<evidence type="ECO:0000259" key="9">
    <source>
        <dbReference type="Pfam" id="PF12704"/>
    </source>
</evidence>
<comment type="similarity">
    <text evidence="2">Belongs to the ABC-4 integral membrane protein family. LolC/E subfamily.</text>
</comment>
<dbReference type="InterPro" id="IPR051447">
    <property type="entry name" value="Lipoprotein-release_system"/>
</dbReference>
<feature type="transmembrane region" description="Helical" evidence="7">
    <location>
        <begin position="405"/>
        <end position="428"/>
    </location>
</feature>
<name>A0A6N3CDN1_CLOBU</name>
<dbReference type="GO" id="GO:0098797">
    <property type="term" value="C:plasma membrane protein complex"/>
    <property type="evidence" value="ECO:0007669"/>
    <property type="project" value="TreeGrafter"/>
</dbReference>
<gene>
    <name evidence="10" type="ORF">CBLFYP62_01571</name>
</gene>
<dbReference type="PANTHER" id="PTHR30489">
    <property type="entry name" value="LIPOPROTEIN-RELEASING SYSTEM TRANSMEMBRANE PROTEIN LOLE"/>
    <property type="match status" value="1"/>
</dbReference>
<feature type="domain" description="ABC3 transporter permease C-terminal" evidence="8">
    <location>
        <begin position="317"/>
        <end position="428"/>
    </location>
</feature>
<dbReference type="PANTHER" id="PTHR30489:SF0">
    <property type="entry name" value="LIPOPROTEIN-RELEASING SYSTEM TRANSMEMBRANE PROTEIN LOLE"/>
    <property type="match status" value="1"/>
</dbReference>
<evidence type="ECO:0000256" key="5">
    <source>
        <dbReference type="ARBA" id="ARBA00022989"/>
    </source>
</evidence>
<feature type="domain" description="MacB-like periplasmic core" evidence="9">
    <location>
        <begin position="85"/>
        <end position="285"/>
    </location>
</feature>
<feature type="transmembrane region" description="Helical" evidence="7">
    <location>
        <begin position="30"/>
        <end position="60"/>
    </location>
</feature>
<feature type="transmembrane region" description="Helical" evidence="7">
    <location>
        <begin position="312"/>
        <end position="333"/>
    </location>
</feature>
<protein>
    <submittedName>
        <fullName evidence="10">Uncharacterized protein</fullName>
    </submittedName>
</protein>
<evidence type="ECO:0000313" key="10">
    <source>
        <dbReference type="EMBL" id="VYU15126.1"/>
    </source>
</evidence>
<evidence type="ECO:0000256" key="1">
    <source>
        <dbReference type="ARBA" id="ARBA00004651"/>
    </source>
</evidence>
<keyword evidence="6 7" id="KW-0472">Membrane</keyword>
<keyword evidence="4 7" id="KW-0812">Transmembrane</keyword>
<comment type="subcellular location">
    <subcellularLocation>
        <location evidence="1">Cell membrane</location>
        <topology evidence="1">Multi-pass membrane protein</topology>
    </subcellularLocation>
</comment>
<accession>A0A6N3CDN1</accession>
<organism evidence="10">
    <name type="scientific">Clostridium butyricum</name>
    <dbReference type="NCBI Taxonomy" id="1492"/>
    <lineage>
        <taxon>Bacteria</taxon>
        <taxon>Bacillati</taxon>
        <taxon>Bacillota</taxon>
        <taxon>Clostridia</taxon>
        <taxon>Eubacteriales</taxon>
        <taxon>Clostridiaceae</taxon>
        <taxon>Clostridium</taxon>
    </lineage>
</organism>
<dbReference type="GO" id="GO:0044874">
    <property type="term" value="P:lipoprotein localization to outer membrane"/>
    <property type="evidence" value="ECO:0007669"/>
    <property type="project" value="TreeGrafter"/>
</dbReference>
<reference evidence="10" key="1">
    <citation type="submission" date="2019-11" db="EMBL/GenBank/DDBJ databases">
        <authorList>
            <person name="Feng L."/>
        </authorList>
    </citation>
    <scope>NUCLEOTIDE SEQUENCE</scope>
    <source>
        <strain evidence="10">CButyricumLFYP62</strain>
    </source>
</reference>
<evidence type="ECO:0000256" key="2">
    <source>
        <dbReference type="ARBA" id="ARBA00005236"/>
    </source>
</evidence>
<evidence type="ECO:0000256" key="3">
    <source>
        <dbReference type="ARBA" id="ARBA00022475"/>
    </source>
</evidence>